<evidence type="ECO:0000313" key="2">
    <source>
        <dbReference type="Proteomes" id="UP000663722"/>
    </source>
</evidence>
<proteinExistence type="predicted"/>
<dbReference type="AlphaFoldDB" id="A0A975C0N6"/>
<reference evidence="1" key="1">
    <citation type="journal article" date="2021" name="Microb. Physiol.">
        <title>Proteogenomic Insights into the Physiology of Marine, Sulfate-Reducing, Filamentous Desulfonema limicola and Desulfonema magnum.</title>
        <authorList>
            <person name="Schnaars V."/>
            <person name="Wohlbrand L."/>
            <person name="Scheve S."/>
            <person name="Hinrichs C."/>
            <person name="Reinhardt R."/>
            <person name="Rabus R."/>
        </authorList>
    </citation>
    <scope>NUCLEOTIDE SEQUENCE</scope>
    <source>
        <strain evidence="1">4be13</strain>
    </source>
</reference>
<sequence length="63" mass="7066">MAVGGDFQKRGVIKQGSLICSGQMEKYLAISFPRFAWECSADASRPDSVCCFGREASRRHYFL</sequence>
<dbReference type="KEGG" id="dmm:dnm_099120"/>
<gene>
    <name evidence="1" type="ORF">dnm_099120</name>
</gene>
<dbReference type="Proteomes" id="UP000663722">
    <property type="component" value="Chromosome"/>
</dbReference>
<organism evidence="1 2">
    <name type="scientific">Desulfonema magnum</name>
    <dbReference type="NCBI Taxonomy" id="45655"/>
    <lineage>
        <taxon>Bacteria</taxon>
        <taxon>Pseudomonadati</taxon>
        <taxon>Thermodesulfobacteriota</taxon>
        <taxon>Desulfobacteria</taxon>
        <taxon>Desulfobacterales</taxon>
        <taxon>Desulfococcaceae</taxon>
        <taxon>Desulfonema</taxon>
    </lineage>
</organism>
<evidence type="ECO:0000313" key="1">
    <source>
        <dbReference type="EMBL" id="QTA93804.1"/>
    </source>
</evidence>
<name>A0A975C0N6_9BACT</name>
<dbReference type="EMBL" id="CP061800">
    <property type="protein sequence ID" value="QTA93804.1"/>
    <property type="molecule type" value="Genomic_DNA"/>
</dbReference>
<accession>A0A975C0N6</accession>
<protein>
    <submittedName>
        <fullName evidence="1">Uncharacterized protein</fullName>
    </submittedName>
</protein>
<keyword evidence="2" id="KW-1185">Reference proteome</keyword>